<evidence type="ECO:0000256" key="2">
    <source>
        <dbReference type="ARBA" id="ARBA00023015"/>
    </source>
</evidence>
<dbReference type="InterPro" id="IPR013324">
    <property type="entry name" value="RNA_pol_sigma_r3/r4-like"/>
</dbReference>
<dbReference type="Proteomes" id="UP000236745">
    <property type="component" value="Unassembled WGS sequence"/>
</dbReference>
<gene>
    <name evidence="7" type="ORF">SAMN05444390_1011979</name>
</gene>
<dbReference type="NCBIfam" id="TIGR02937">
    <property type="entry name" value="sigma70-ECF"/>
    <property type="match status" value="1"/>
</dbReference>
<evidence type="ECO:0000259" key="5">
    <source>
        <dbReference type="Pfam" id="PF04542"/>
    </source>
</evidence>
<keyword evidence="8" id="KW-1185">Reference proteome</keyword>
<dbReference type="PANTHER" id="PTHR43133">
    <property type="entry name" value="RNA POLYMERASE ECF-TYPE SIGMA FACTO"/>
    <property type="match status" value="1"/>
</dbReference>
<dbReference type="Gene3D" id="1.10.10.10">
    <property type="entry name" value="Winged helix-like DNA-binding domain superfamily/Winged helix DNA-binding domain"/>
    <property type="match status" value="1"/>
</dbReference>
<dbReference type="InterPro" id="IPR013249">
    <property type="entry name" value="RNA_pol_sigma70_r4_t2"/>
</dbReference>
<dbReference type="SUPFAM" id="SSF88946">
    <property type="entry name" value="Sigma2 domain of RNA polymerase sigma factors"/>
    <property type="match status" value="1"/>
</dbReference>
<evidence type="ECO:0000313" key="8">
    <source>
        <dbReference type="Proteomes" id="UP000236745"/>
    </source>
</evidence>
<dbReference type="Pfam" id="PF04542">
    <property type="entry name" value="Sigma70_r2"/>
    <property type="match status" value="1"/>
</dbReference>
<evidence type="ECO:0000256" key="4">
    <source>
        <dbReference type="ARBA" id="ARBA00023163"/>
    </source>
</evidence>
<keyword evidence="4" id="KW-0804">Transcription</keyword>
<name>A0A1H5Z1G3_9GAMM</name>
<dbReference type="Pfam" id="PF08281">
    <property type="entry name" value="Sigma70_r4_2"/>
    <property type="match status" value="1"/>
</dbReference>
<proteinExistence type="inferred from homology"/>
<dbReference type="Gene3D" id="1.10.1740.10">
    <property type="match status" value="1"/>
</dbReference>
<comment type="similarity">
    <text evidence="1">Belongs to the sigma-70 factor family. ECF subfamily.</text>
</comment>
<dbReference type="GO" id="GO:0006352">
    <property type="term" value="P:DNA-templated transcription initiation"/>
    <property type="evidence" value="ECO:0007669"/>
    <property type="project" value="InterPro"/>
</dbReference>
<dbReference type="PANTHER" id="PTHR43133:SF62">
    <property type="entry name" value="RNA POLYMERASE SIGMA FACTOR SIGZ"/>
    <property type="match status" value="1"/>
</dbReference>
<accession>A0A1H5Z1G3</accession>
<dbReference type="InterPro" id="IPR039425">
    <property type="entry name" value="RNA_pol_sigma-70-like"/>
</dbReference>
<dbReference type="InterPro" id="IPR007627">
    <property type="entry name" value="RNA_pol_sigma70_r2"/>
</dbReference>
<feature type="domain" description="RNA polymerase sigma factor 70 region 4 type 2" evidence="6">
    <location>
        <begin position="132"/>
        <end position="184"/>
    </location>
</feature>
<dbReference type="GO" id="GO:0016987">
    <property type="term" value="F:sigma factor activity"/>
    <property type="evidence" value="ECO:0007669"/>
    <property type="project" value="UniProtKB-KW"/>
</dbReference>
<dbReference type="InterPro" id="IPR014284">
    <property type="entry name" value="RNA_pol_sigma-70_dom"/>
</dbReference>
<dbReference type="InterPro" id="IPR036388">
    <property type="entry name" value="WH-like_DNA-bd_sf"/>
</dbReference>
<dbReference type="AlphaFoldDB" id="A0A1H5Z1G3"/>
<reference evidence="7 8" key="1">
    <citation type="submission" date="2016-10" db="EMBL/GenBank/DDBJ databases">
        <authorList>
            <person name="de Groot N.N."/>
        </authorList>
    </citation>
    <scope>NUCLEOTIDE SEQUENCE [LARGE SCALE GENOMIC DNA]</scope>
    <source>
        <strain evidence="7 8">DSM 22012</strain>
    </source>
</reference>
<dbReference type="InterPro" id="IPR013325">
    <property type="entry name" value="RNA_pol_sigma_r2"/>
</dbReference>
<evidence type="ECO:0000259" key="6">
    <source>
        <dbReference type="Pfam" id="PF08281"/>
    </source>
</evidence>
<protein>
    <submittedName>
        <fullName evidence="7">RNA polymerase sigma-70 factor, ECF subfamily</fullName>
    </submittedName>
</protein>
<dbReference type="EMBL" id="FNVQ01000001">
    <property type="protein sequence ID" value="SEG30171.1"/>
    <property type="molecule type" value="Genomic_DNA"/>
</dbReference>
<evidence type="ECO:0000256" key="3">
    <source>
        <dbReference type="ARBA" id="ARBA00023082"/>
    </source>
</evidence>
<dbReference type="GO" id="GO:0003677">
    <property type="term" value="F:DNA binding"/>
    <property type="evidence" value="ECO:0007669"/>
    <property type="project" value="InterPro"/>
</dbReference>
<keyword evidence="3" id="KW-0731">Sigma factor</keyword>
<keyword evidence="2" id="KW-0805">Transcription regulation</keyword>
<evidence type="ECO:0000256" key="1">
    <source>
        <dbReference type="ARBA" id="ARBA00010641"/>
    </source>
</evidence>
<dbReference type="SUPFAM" id="SSF88659">
    <property type="entry name" value="Sigma3 and sigma4 domains of RNA polymerase sigma factors"/>
    <property type="match status" value="1"/>
</dbReference>
<evidence type="ECO:0000313" key="7">
    <source>
        <dbReference type="EMBL" id="SEG30171.1"/>
    </source>
</evidence>
<feature type="domain" description="RNA polymerase sigma-70 region 2" evidence="5">
    <location>
        <begin position="34"/>
        <end position="100"/>
    </location>
</feature>
<dbReference type="CDD" id="cd06171">
    <property type="entry name" value="Sigma70_r4"/>
    <property type="match status" value="1"/>
</dbReference>
<organism evidence="7 8">
    <name type="scientific">Marinobacterium lutimaris</name>
    <dbReference type="NCBI Taxonomy" id="568106"/>
    <lineage>
        <taxon>Bacteria</taxon>
        <taxon>Pseudomonadati</taxon>
        <taxon>Pseudomonadota</taxon>
        <taxon>Gammaproteobacteria</taxon>
        <taxon>Oceanospirillales</taxon>
        <taxon>Oceanospirillaceae</taxon>
        <taxon>Marinobacterium</taxon>
    </lineage>
</organism>
<sequence length="189" mass="21534">MEPDLPMRESDRSPSLTELLERCAGNDRRAFAELYAATSAKLYGTVLRILKNERWSEEVLQEAYIKVWQKADSFDAGKASPITWLVTLARNTAIDQLRREPTAANDGDEVIDLLPGHFPDGEQKLAQSREQEQLLHCLKQLEDGRADLVRLAYLDGLSRIELAERFEQPVNTIKTWLHRALKQLKGCMS</sequence>